<accession>A0ABD0YGR5</accession>
<proteinExistence type="predicted"/>
<feature type="region of interest" description="Disordered" evidence="1">
    <location>
        <begin position="136"/>
        <end position="171"/>
    </location>
</feature>
<sequence length="202" mass="22751">MAETGSAKRKRETQENSPSDERGVEPNRKLTVYDDCYYTFDGCCDMRYGLNATAEDDNQQETTDYGRCTYKDSTIRVEARREALNRESNPPEHRCGPKDCFHNINLYGRGFETVNSLPSTGWNMCFAATVARSDVGPREPGASGKRRGARKGAVGIGHRETSSNRDKKRHADERIVWTNEVRVRDVGHSGVLEMELLPITQS</sequence>
<evidence type="ECO:0000256" key="1">
    <source>
        <dbReference type="SAM" id="MobiDB-lite"/>
    </source>
</evidence>
<gene>
    <name evidence="2" type="ORF">AAG570_005764</name>
</gene>
<feature type="region of interest" description="Disordered" evidence="1">
    <location>
        <begin position="1"/>
        <end position="26"/>
    </location>
</feature>
<reference evidence="2 3" key="1">
    <citation type="submission" date="2024-07" db="EMBL/GenBank/DDBJ databases">
        <title>Chromosome-level genome assembly of the water stick insect Ranatra chinensis (Heteroptera: Nepidae).</title>
        <authorList>
            <person name="Liu X."/>
        </authorList>
    </citation>
    <scope>NUCLEOTIDE SEQUENCE [LARGE SCALE GENOMIC DNA]</scope>
    <source>
        <strain evidence="2">Cailab_2021Rc</strain>
        <tissue evidence="2">Muscle</tissue>
    </source>
</reference>
<evidence type="ECO:0000313" key="3">
    <source>
        <dbReference type="Proteomes" id="UP001558652"/>
    </source>
</evidence>
<name>A0ABD0YGR5_9HEMI</name>
<organism evidence="2 3">
    <name type="scientific">Ranatra chinensis</name>
    <dbReference type="NCBI Taxonomy" id="642074"/>
    <lineage>
        <taxon>Eukaryota</taxon>
        <taxon>Metazoa</taxon>
        <taxon>Ecdysozoa</taxon>
        <taxon>Arthropoda</taxon>
        <taxon>Hexapoda</taxon>
        <taxon>Insecta</taxon>
        <taxon>Pterygota</taxon>
        <taxon>Neoptera</taxon>
        <taxon>Paraneoptera</taxon>
        <taxon>Hemiptera</taxon>
        <taxon>Heteroptera</taxon>
        <taxon>Panheteroptera</taxon>
        <taxon>Nepomorpha</taxon>
        <taxon>Nepidae</taxon>
        <taxon>Ranatrinae</taxon>
        <taxon>Ranatra</taxon>
    </lineage>
</organism>
<feature type="compositionally biased region" description="Basic and acidic residues" evidence="1">
    <location>
        <begin position="157"/>
        <end position="171"/>
    </location>
</feature>
<dbReference type="Proteomes" id="UP001558652">
    <property type="component" value="Unassembled WGS sequence"/>
</dbReference>
<dbReference type="AlphaFoldDB" id="A0ABD0YGR5"/>
<comment type="caution">
    <text evidence="2">The sequence shown here is derived from an EMBL/GenBank/DDBJ whole genome shotgun (WGS) entry which is preliminary data.</text>
</comment>
<dbReference type="EMBL" id="JBFDAA010000018">
    <property type="protein sequence ID" value="KAL1116269.1"/>
    <property type="molecule type" value="Genomic_DNA"/>
</dbReference>
<keyword evidence="3" id="KW-1185">Reference proteome</keyword>
<evidence type="ECO:0000313" key="2">
    <source>
        <dbReference type="EMBL" id="KAL1116269.1"/>
    </source>
</evidence>
<protein>
    <submittedName>
        <fullName evidence="2">Uncharacterized protein</fullName>
    </submittedName>
</protein>